<dbReference type="AlphaFoldDB" id="W9SFG2"/>
<dbReference type="PANTHER" id="PTHR47778">
    <property type="entry name" value="BNAA05G14870D PROTEIN"/>
    <property type="match status" value="1"/>
</dbReference>
<dbReference type="Proteomes" id="UP000030645">
    <property type="component" value="Unassembled WGS sequence"/>
</dbReference>
<dbReference type="EMBL" id="KE346086">
    <property type="protein sequence ID" value="EXC25805.1"/>
    <property type="molecule type" value="Genomic_DNA"/>
</dbReference>
<dbReference type="PANTHER" id="PTHR47778:SF2">
    <property type="entry name" value="GLYCOSYL TRANSFERASE FAMILY 1 DOMAIN-CONTAINING PROTEIN"/>
    <property type="match status" value="1"/>
</dbReference>
<protein>
    <recommendedName>
        <fullName evidence="3">Glycosyl transferase family 1 domain-containing protein</fullName>
    </recommendedName>
</protein>
<accession>W9SFG2</accession>
<evidence type="ECO:0008006" key="3">
    <source>
        <dbReference type="Google" id="ProtNLM"/>
    </source>
</evidence>
<organism evidence="1 2">
    <name type="scientific">Morus notabilis</name>
    <dbReference type="NCBI Taxonomy" id="981085"/>
    <lineage>
        <taxon>Eukaryota</taxon>
        <taxon>Viridiplantae</taxon>
        <taxon>Streptophyta</taxon>
        <taxon>Embryophyta</taxon>
        <taxon>Tracheophyta</taxon>
        <taxon>Spermatophyta</taxon>
        <taxon>Magnoliopsida</taxon>
        <taxon>eudicotyledons</taxon>
        <taxon>Gunneridae</taxon>
        <taxon>Pentapetalae</taxon>
        <taxon>rosids</taxon>
        <taxon>fabids</taxon>
        <taxon>Rosales</taxon>
        <taxon>Moraceae</taxon>
        <taxon>Moreae</taxon>
        <taxon>Morus</taxon>
    </lineage>
</organism>
<evidence type="ECO:0000313" key="2">
    <source>
        <dbReference type="Proteomes" id="UP000030645"/>
    </source>
</evidence>
<keyword evidence="2" id="KW-1185">Reference proteome</keyword>
<dbReference type="Pfam" id="PF16994">
    <property type="entry name" value="Glyco_trans_4_5"/>
    <property type="match status" value="1"/>
</dbReference>
<name>W9SFG2_9ROSA</name>
<proteinExistence type="predicted"/>
<dbReference type="STRING" id="981085.W9SFG2"/>
<dbReference type="InterPro" id="IPR041693">
    <property type="entry name" value="Glyco_trans_4_5"/>
</dbReference>
<dbReference type="SUPFAM" id="SSF53756">
    <property type="entry name" value="UDP-Glycosyltransferase/glycogen phosphorylase"/>
    <property type="match status" value="2"/>
</dbReference>
<dbReference type="Gene3D" id="3.40.50.2000">
    <property type="entry name" value="Glycogen Phosphorylase B"/>
    <property type="match status" value="3"/>
</dbReference>
<gene>
    <name evidence="1" type="ORF">L484_019439</name>
</gene>
<reference evidence="2" key="1">
    <citation type="submission" date="2013-01" db="EMBL/GenBank/DDBJ databases">
        <title>Draft Genome Sequence of a Mulberry Tree, Morus notabilis C.K. Schneid.</title>
        <authorList>
            <person name="He N."/>
            <person name="Zhao S."/>
        </authorList>
    </citation>
    <scope>NUCLEOTIDE SEQUENCE</scope>
</reference>
<dbReference type="eggNOG" id="KOG0853">
    <property type="taxonomic scope" value="Eukaryota"/>
</dbReference>
<evidence type="ECO:0000313" key="1">
    <source>
        <dbReference type="EMBL" id="EXC25805.1"/>
    </source>
</evidence>
<sequence>MLVGAFGSLEDRIFEWSLEKGSGTCNRKGDFARIVWSRRFVLIFHELSMTGAPLSMMELATELFSCGATVSTVALSKKGGLMLELARRRIKVLEDKANLSFKTAMTADLVIAGSAVYASWIDKMIEKRQLLRDSARKEMGSKDNDMLVISLSSINPGKGQHLLLGSGRLMIEKEAFEEKSNIKNPVDIKHHQSKSTRKHRLKTVFQKLNVGSKSNKVVYVKELLNYLSQHPNTSKSVLWTPASTGVAALYAATDVYVINSQVLGTDAGGTKEIVEHNVTAPVLAGNLEFLLKNPVTRKEMGMKGREKVERMYLKRHLYKKFVDVLVLGTDAGGTKEIVEHNVMGLLHPTGSPGAPVLVGNLEFLLKNPVTRKEMGMKGREKVERMYLKGHLYKKFVDVLVK</sequence>